<reference evidence="17 18" key="1">
    <citation type="journal article" date="2012" name="Genome Biol.">
        <title>The genome of the polar eukaryotic microalga coccomyxa subellipsoidea reveals traits of cold adaptation.</title>
        <authorList>
            <person name="Blanc G."/>
            <person name="Agarkova I."/>
            <person name="Grimwood J."/>
            <person name="Kuo A."/>
            <person name="Brueggeman A."/>
            <person name="Dunigan D."/>
            <person name="Gurnon J."/>
            <person name="Ladunga I."/>
            <person name="Lindquist E."/>
            <person name="Lucas S."/>
            <person name="Pangilinan J."/>
            <person name="Proschold T."/>
            <person name="Salamov A."/>
            <person name="Schmutz J."/>
            <person name="Weeks D."/>
            <person name="Yamada T."/>
            <person name="Claverie J.M."/>
            <person name="Grigoriev I."/>
            <person name="Van Etten J."/>
            <person name="Lomsadze A."/>
            <person name="Borodovsky M."/>
        </authorList>
    </citation>
    <scope>NUCLEOTIDE SEQUENCE [LARGE SCALE GENOMIC DNA]</scope>
    <source>
        <strain evidence="17 18">C-169</strain>
    </source>
</reference>
<dbReference type="InterPro" id="IPR029061">
    <property type="entry name" value="THDP-binding"/>
</dbReference>
<dbReference type="Pfam" id="PF02779">
    <property type="entry name" value="Transket_pyr"/>
    <property type="match status" value="1"/>
</dbReference>
<comment type="caution">
    <text evidence="17">The sequence shown here is derived from an EMBL/GenBank/DDBJ whole genome shotgun (WGS) entry which is preliminary data.</text>
</comment>
<keyword evidence="8 12" id="KW-0786">Thiamine pyrophosphate</keyword>
<evidence type="ECO:0000256" key="13">
    <source>
        <dbReference type="PIRSR" id="PIRSR605478-4"/>
    </source>
</evidence>
<feature type="binding site" evidence="11">
    <location>
        <position position="536"/>
    </location>
    <ligand>
        <name>substrate</name>
    </ligand>
</feature>
<feature type="binding site" evidence="11">
    <location>
        <position position="540"/>
    </location>
    <ligand>
        <name>substrate</name>
    </ligand>
</feature>
<dbReference type="SUPFAM" id="SSF52518">
    <property type="entry name" value="Thiamin diphosphate-binding fold (THDP-binding)"/>
    <property type="match status" value="2"/>
</dbReference>
<dbReference type="Gene3D" id="3.40.50.970">
    <property type="match status" value="2"/>
</dbReference>
<comment type="cofactor">
    <cofactor evidence="13">
        <name>Mg(2+)</name>
        <dbReference type="ChEBI" id="CHEBI:18420"/>
    </cofactor>
    <text evidence="13">Binds 1 Mg(2+) ion per subunit. Can also utilize other divalent metal cations, such as Ca(2+), Mn(2+) and Co(2+).</text>
</comment>
<dbReference type="PANTHER" id="PTHR43522">
    <property type="entry name" value="TRANSKETOLASE"/>
    <property type="match status" value="1"/>
</dbReference>
<comment type="catalytic activity">
    <reaction evidence="9">
        <text>D-sedoheptulose 7-phosphate + D-glyceraldehyde 3-phosphate = aldehydo-D-ribose 5-phosphate + D-xylulose 5-phosphate</text>
        <dbReference type="Rhea" id="RHEA:10508"/>
        <dbReference type="ChEBI" id="CHEBI:57483"/>
        <dbReference type="ChEBI" id="CHEBI:57737"/>
        <dbReference type="ChEBI" id="CHEBI:58273"/>
        <dbReference type="ChEBI" id="CHEBI:59776"/>
        <dbReference type="EC" id="2.2.1.1"/>
    </reaction>
</comment>
<dbReference type="InterPro" id="IPR005474">
    <property type="entry name" value="Transketolase_N"/>
</dbReference>
<evidence type="ECO:0000313" key="18">
    <source>
        <dbReference type="Proteomes" id="UP000007264"/>
    </source>
</evidence>
<feature type="binding site" evidence="12">
    <location>
        <position position="133"/>
    </location>
    <ligand>
        <name>thiamine diphosphate</name>
        <dbReference type="ChEBI" id="CHEBI:58937"/>
    </ligand>
</feature>
<evidence type="ECO:0000256" key="2">
    <source>
        <dbReference type="ARBA" id="ARBA00007131"/>
    </source>
</evidence>
<dbReference type="InterPro" id="IPR055152">
    <property type="entry name" value="Transketolase-like_C_2"/>
</dbReference>
<dbReference type="SUPFAM" id="SSF52922">
    <property type="entry name" value="TK C-terminal domain-like"/>
    <property type="match status" value="1"/>
</dbReference>
<dbReference type="InterPro" id="IPR020826">
    <property type="entry name" value="Transketolase_BS"/>
</dbReference>
<dbReference type="eggNOG" id="KOG0523">
    <property type="taxonomic scope" value="Eukaryota"/>
</dbReference>
<dbReference type="GO" id="GO:0046872">
    <property type="term" value="F:metal ion binding"/>
    <property type="evidence" value="ECO:0007669"/>
    <property type="project" value="UniProtKB-KW"/>
</dbReference>
<proteinExistence type="inferred from homology"/>
<comment type="subunit">
    <text evidence="3">Homodimer.</text>
</comment>
<feature type="binding site" evidence="12">
    <location>
        <position position="329"/>
    </location>
    <ligand>
        <name>thiamine diphosphate</name>
        <dbReference type="ChEBI" id="CHEBI:58937"/>
    </ligand>
</feature>
<evidence type="ECO:0000256" key="11">
    <source>
        <dbReference type="PIRSR" id="PIRSR605478-2"/>
    </source>
</evidence>
<dbReference type="PROSITE" id="PS00802">
    <property type="entry name" value="TRANSKETOLASE_2"/>
    <property type="match status" value="1"/>
</dbReference>
<dbReference type="Pfam" id="PF22613">
    <property type="entry name" value="Transketolase_C_1"/>
    <property type="match status" value="1"/>
</dbReference>
<feature type="binding site" evidence="12">
    <location>
        <position position="224"/>
    </location>
    <ligand>
        <name>thiamine diphosphate</name>
        <dbReference type="ChEBI" id="CHEBI:58937"/>
    </ligand>
</feature>
<dbReference type="GO" id="GO:0006098">
    <property type="term" value="P:pentose-phosphate shunt"/>
    <property type="evidence" value="ECO:0007669"/>
    <property type="project" value="TreeGrafter"/>
</dbReference>
<comment type="similarity">
    <text evidence="2">Belongs to the transketolase family.</text>
</comment>
<evidence type="ECO:0000256" key="1">
    <source>
        <dbReference type="ARBA" id="ARBA00001941"/>
    </source>
</evidence>
<evidence type="ECO:0000313" key="17">
    <source>
        <dbReference type="EMBL" id="EIE18713.1"/>
    </source>
</evidence>
<dbReference type="FunFam" id="3.40.50.920:FF:000003">
    <property type="entry name" value="Transketolase"/>
    <property type="match status" value="1"/>
</dbReference>
<evidence type="ECO:0000259" key="16">
    <source>
        <dbReference type="SMART" id="SM00861"/>
    </source>
</evidence>
<feature type="site" description="Important for catalytic activity" evidence="14">
    <location>
        <position position="93"/>
    </location>
</feature>
<dbReference type="InterPro" id="IPR005475">
    <property type="entry name" value="Transketolase-like_Pyr-bd"/>
</dbReference>
<feature type="binding site" evidence="11">
    <location>
        <position position="423"/>
    </location>
    <ligand>
        <name>substrate</name>
    </ligand>
</feature>
<protein>
    <recommendedName>
        <fullName evidence="4">transketolase</fullName>
        <ecNumber evidence="4">2.2.1.1</ecNumber>
    </recommendedName>
</protein>
<feature type="binding site" evidence="11">
    <location>
        <position position="93"/>
    </location>
    <ligand>
        <name>substrate</name>
    </ligand>
</feature>
<feature type="binding site" evidence="12">
    <location>
        <position position="504"/>
    </location>
    <ligand>
        <name>thiamine diphosphate</name>
        <dbReference type="ChEBI" id="CHEBI:58937"/>
    </ligand>
</feature>
<dbReference type="GeneID" id="17036642"/>
<dbReference type="InterPro" id="IPR033247">
    <property type="entry name" value="Transketolase_fam"/>
</dbReference>
<feature type="region of interest" description="Disordered" evidence="15">
    <location>
        <begin position="31"/>
        <end position="50"/>
    </location>
</feature>
<evidence type="ECO:0000256" key="3">
    <source>
        <dbReference type="ARBA" id="ARBA00011738"/>
    </source>
</evidence>
<dbReference type="OrthoDB" id="10267175at2759"/>
<feature type="binding site" evidence="13">
    <location>
        <position position="255"/>
    </location>
    <ligand>
        <name>Mg(2+)</name>
        <dbReference type="ChEBI" id="CHEBI:18420"/>
    </ligand>
</feature>
<dbReference type="NCBIfam" id="TIGR00232">
    <property type="entry name" value="tktlase_bact"/>
    <property type="match status" value="1"/>
</dbReference>
<evidence type="ECO:0000256" key="9">
    <source>
        <dbReference type="ARBA" id="ARBA00049473"/>
    </source>
</evidence>
<evidence type="ECO:0000256" key="15">
    <source>
        <dbReference type="SAM" id="MobiDB-lite"/>
    </source>
</evidence>
<evidence type="ECO:0000256" key="7">
    <source>
        <dbReference type="ARBA" id="ARBA00022842"/>
    </source>
</evidence>
<dbReference type="FunFam" id="3.40.50.970:FF:000003">
    <property type="entry name" value="Transketolase"/>
    <property type="match status" value="1"/>
</dbReference>
<comment type="cofactor">
    <cofactor evidence="1">
        <name>Co(2+)</name>
        <dbReference type="ChEBI" id="CHEBI:48828"/>
    </cofactor>
</comment>
<feature type="binding site" evidence="12">
    <location>
        <position position="253"/>
    </location>
    <ligand>
        <name>thiamine diphosphate</name>
        <dbReference type="ChEBI" id="CHEBI:58937"/>
    </ligand>
</feature>
<feature type="binding site" evidence="11">
    <location>
        <position position="450"/>
    </location>
    <ligand>
        <name>substrate</name>
    </ligand>
</feature>
<dbReference type="InterPro" id="IPR049557">
    <property type="entry name" value="Transketolase_CS"/>
</dbReference>
<dbReference type="CDD" id="cd07033">
    <property type="entry name" value="TPP_PYR_DXS_TK_like"/>
    <property type="match status" value="1"/>
</dbReference>
<feature type="binding site" evidence="13">
    <location>
        <position position="223"/>
    </location>
    <ligand>
        <name>Mg(2+)</name>
        <dbReference type="ChEBI" id="CHEBI:18420"/>
    </ligand>
</feature>
<dbReference type="RefSeq" id="XP_005643257.1">
    <property type="nucleotide sequence ID" value="XM_005643200.1"/>
</dbReference>
<name>I0YJZ4_COCSC</name>
<dbReference type="PANTHER" id="PTHR43522:SF2">
    <property type="entry name" value="TRANSKETOLASE 1-RELATED"/>
    <property type="match status" value="1"/>
</dbReference>
<comment type="cofactor">
    <cofactor evidence="12">
        <name>thiamine diphosphate</name>
        <dbReference type="ChEBI" id="CHEBI:58937"/>
    </cofactor>
    <text evidence="12">Binds 1 thiamine pyrophosphate per subunit. During the reaction, the substrate forms a covalent intermediate with the cofactor.</text>
</comment>
<gene>
    <name evidence="17" type="ORF">COCSUDRAFT_54865</name>
</gene>
<dbReference type="InterPro" id="IPR005478">
    <property type="entry name" value="Transketolase_bac-like"/>
</dbReference>
<dbReference type="GO" id="GO:0005829">
    <property type="term" value="C:cytosol"/>
    <property type="evidence" value="ECO:0007669"/>
    <property type="project" value="TreeGrafter"/>
</dbReference>
<evidence type="ECO:0000256" key="12">
    <source>
        <dbReference type="PIRSR" id="PIRSR605478-3"/>
    </source>
</evidence>
<evidence type="ECO:0000256" key="8">
    <source>
        <dbReference type="ARBA" id="ARBA00023052"/>
    </source>
</evidence>
<dbReference type="STRING" id="574566.I0YJZ4"/>
<evidence type="ECO:0000256" key="10">
    <source>
        <dbReference type="PIRSR" id="PIRSR605478-1"/>
    </source>
</evidence>
<dbReference type="InterPro" id="IPR009014">
    <property type="entry name" value="Transketo_C/PFOR_II"/>
</dbReference>
<dbReference type="Proteomes" id="UP000007264">
    <property type="component" value="Unassembled WGS sequence"/>
</dbReference>
<feature type="domain" description="Transketolase-like pyrimidine-binding" evidence="16">
    <location>
        <begin position="420"/>
        <end position="600"/>
    </location>
</feature>
<dbReference type="AlphaFoldDB" id="I0YJZ4"/>
<feature type="site" description="Important for catalytic activity" evidence="14">
    <location>
        <position position="329"/>
    </location>
</feature>
<keyword evidence="5" id="KW-0808">Transferase</keyword>
<dbReference type="CDD" id="cd02012">
    <property type="entry name" value="TPP_TK"/>
    <property type="match status" value="1"/>
</dbReference>
<dbReference type="GO" id="GO:0004802">
    <property type="term" value="F:transketolase activity"/>
    <property type="evidence" value="ECO:0007669"/>
    <property type="project" value="UniProtKB-EC"/>
</dbReference>
<dbReference type="EMBL" id="AGSI01000022">
    <property type="protein sequence ID" value="EIE18713.1"/>
    <property type="molecule type" value="Genomic_DNA"/>
</dbReference>
<keyword evidence="18" id="KW-1185">Reference proteome</keyword>
<keyword evidence="7 13" id="KW-0460">Magnesium</keyword>
<feature type="binding site" evidence="13">
    <location>
        <position position="253"/>
    </location>
    <ligand>
        <name>Mg(2+)</name>
        <dbReference type="ChEBI" id="CHEBI:18420"/>
    </ligand>
</feature>
<evidence type="ECO:0000256" key="6">
    <source>
        <dbReference type="ARBA" id="ARBA00022723"/>
    </source>
</evidence>
<dbReference type="FunFam" id="3.40.50.970:FF:000004">
    <property type="entry name" value="Transketolase"/>
    <property type="match status" value="1"/>
</dbReference>
<dbReference type="KEGG" id="csl:COCSUDRAFT_54865"/>
<accession>I0YJZ4</accession>
<dbReference type="SMART" id="SM00861">
    <property type="entry name" value="Transket_pyr"/>
    <property type="match status" value="1"/>
</dbReference>
<feature type="binding site" evidence="11">
    <location>
        <position position="329"/>
    </location>
    <ligand>
        <name>substrate</name>
    </ligand>
</feature>
<keyword evidence="6 13" id="KW-0479">Metal-binding</keyword>
<feature type="binding site" evidence="12">
    <location>
        <begin position="182"/>
        <end position="184"/>
    </location>
    <ligand>
        <name>thiamine diphosphate</name>
        <dbReference type="ChEBI" id="CHEBI:58937"/>
    </ligand>
</feature>
<sequence>MPAAAAAARKLSRFQAAILLSAASCTLRKGGCRSRGGPAQPRRWPPRAGDSHLLRKQCQADQRMGAGEEELFKAINTIRFLSIDGVNKANSGHPGLPMGCAPMAYLLYNEYMTYNPKDPLWPNRDRFVLSAGHGSMLQYSLMHLAGYESVQLEDLKQFRQWGSKTPGHPENFETLGVEVTTGPLGQGIANAVGLAAAEKHLAARFNKPDATVVDHYTYCILGDGCNMEGISNEAASMAGHWGLGKLIALYDDNRISIDGHTEISFTEDVAARFVALGWHVQHVKDGNTDLDGLRAAIDAAKKDPRPSFIKVSTLIGYGSPNKADTHDVHGAPLGKDETAATRANLKWNYGEFEVPPEVYELFSNAQKKGAAAEEEWKSAYAAYKDKYPEEYAELNSIYSSALPAGWEDALPTFTPEDKALATRLHSQTMLNALANVLPGFWGGSADLAPSNMTLMKQFGDFQKDTPEERNLRFGVREHAMGAICNGIALHSPGFIPYCATFFIFTDYMRSAIRMAALSQAGTIFVMTHDSIGLGEDGPTHQPIEHLASFRAMPNILMLRPGDGNETAGAYLAAVLNAKGKTPSGKVRPSILALSRQGMPNLPTTSKEAVLKGGYIVHGGDAKPDVIFIATGSELSLAIDAAKEIEASGKVARVVSMVCWELFEDQDESYKNSILPPDVTARVSVEAGSTFGWERYVGQKGKAIGVDSFGASAPAPILYEKYGITKAAAVEAAKAQL</sequence>
<feature type="active site" description="Proton donor" evidence="10">
    <location>
        <position position="477"/>
    </location>
</feature>
<dbReference type="EC" id="2.2.1.1" evidence="4"/>
<dbReference type="PROSITE" id="PS00801">
    <property type="entry name" value="TRANSKETOLASE_1"/>
    <property type="match status" value="1"/>
</dbReference>
<organism evidence="17 18">
    <name type="scientific">Coccomyxa subellipsoidea (strain C-169)</name>
    <name type="common">Green microalga</name>
    <dbReference type="NCBI Taxonomy" id="574566"/>
    <lineage>
        <taxon>Eukaryota</taxon>
        <taxon>Viridiplantae</taxon>
        <taxon>Chlorophyta</taxon>
        <taxon>core chlorophytes</taxon>
        <taxon>Trebouxiophyceae</taxon>
        <taxon>Trebouxiophyceae incertae sedis</taxon>
        <taxon>Coccomyxaceae</taxon>
        <taxon>Coccomyxa</taxon>
        <taxon>Coccomyxa subellipsoidea</taxon>
    </lineage>
</organism>
<feature type="binding site" evidence="11">
    <location>
        <position position="595"/>
    </location>
    <ligand>
        <name>substrate</name>
    </ligand>
</feature>
<dbReference type="Pfam" id="PF00456">
    <property type="entry name" value="Transketolase_N"/>
    <property type="match status" value="1"/>
</dbReference>
<evidence type="ECO:0000256" key="4">
    <source>
        <dbReference type="ARBA" id="ARBA00013152"/>
    </source>
</evidence>
<dbReference type="Gene3D" id="3.40.50.920">
    <property type="match status" value="1"/>
</dbReference>
<evidence type="ECO:0000256" key="14">
    <source>
        <dbReference type="PIRSR" id="PIRSR605478-5"/>
    </source>
</evidence>
<evidence type="ECO:0000256" key="5">
    <source>
        <dbReference type="ARBA" id="ARBA00022679"/>
    </source>
</evidence>
<feature type="binding site" evidence="11">
    <location>
        <position position="528"/>
    </location>
    <ligand>
        <name>substrate</name>
    </ligand>
</feature>